<evidence type="ECO:0000313" key="3">
    <source>
        <dbReference type="Proteomes" id="UP001054811"/>
    </source>
</evidence>
<evidence type="ECO:0000256" key="1">
    <source>
        <dbReference type="SAM" id="MobiDB-lite"/>
    </source>
</evidence>
<dbReference type="RefSeq" id="WP_259611028.1">
    <property type="nucleotide sequence ID" value="NZ_CP091139.2"/>
</dbReference>
<name>A0ABY5NH55_9MICO</name>
<accession>A0ABY5NH55</accession>
<dbReference type="PANTHER" id="PTHR45527:SF1">
    <property type="entry name" value="FATTY ACID SYNTHASE"/>
    <property type="match status" value="1"/>
</dbReference>
<dbReference type="InterPro" id="IPR045851">
    <property type="entry name" value="AMP-bd_C_sf"/>
</dbReference>
<sequence>MVPHQFMMLAELPLTPNGKIDRRRLPEPEPGADAVPAGDSTTISPMEVRVAAAFCAVLDLRAVGADDDFFELGGQSILGLAAHFSAG</sequence>
<proteinExistence type="predicted"/>
<dbReference type="Proteomes" id="UP001054811">
    <property type="component" value="Chromosome"/>
</dbReference>
<reference evidence="2" key="1">
    <citation type="submission" date="2022-01" db="EMBL/GenBank/DDBJ databases">
        <title>Microbacterium eymi and Microbacterium rhizovicinus sp. nov., isolated from the rhizospheric soil of Elymus tsukushiensis, a plant native to the Dokdo Islands, Republic of Korea.</title>
        <authorList>
            <person name="Hwang Y.J."/>
        </authorList>
    </citation>
    <scope>NUCLEOTIDE SEQUENCE</scope>
    <source>
        <strain evidence="2">KUDC0405</strain>
    </source>
</reference>
<protein>
    <recommendedName>
        <fullName evidence="4">Carrier domain-containing protein</fullName>
    </recommendedName>
</protein>
<organism evidence="2 3">
    <name type="scientific">Microbacterium elymi</name>
    <dbReference type="NCBI Taxonomy" id="2909587"/>
    <lineage>
        <taxon>Bacteria</taxon>
        <taxon>Bacillati</taxon>
        <taxon>Actinomycetota</taxon>
        <taxon>Actinomycetes</taxon>
        <taxon>Micrococcales</taxon>
        <taxon>Microbacteriaceae</taxon>
        <taxon>Microbacterium</taxon>
    </lineage>
</organism>
<dbReference type="SUPFAM" id="SSF56801">
    <property type="entry name" value="Acetyl-CoA synthetase-like"/>
    <property type="match status" value="1"/>
</dbReference>
<evidence type="ECO:0008006" key="4">
    <source>
        <dbReference type="Google" id="ProtNLM"/>
    </source>
</evidence>
<gene>
    <name evidence="2" type="ORF">L2X98_28570</name>
</gene>
<dbReference type="Gene3D" id="1.10.1200.10">
    <property type="entry name" value="ACP-like"/>
    <property type="match status" value="1"/>
</dbReference>
<evidence type="ECO:0000313" key="2">
    <source>
        <dbReference type="EMBL" id="UUT34505.1"/>
    </source>
</evidence>
<dbReference type="EMBL" id="CP091139">
    <property type="protein sequence ID" value="UUT34505.1"/>
    <property type="molecule type" value="Genomic_DNA"/>
</dbReference>
<feature type="region of interest" description="Disordered" evidence="1">
    <location>
        <begin position="17"/>
        <end position="40"/>
    </location>
</feature>
<dbReference type="Gene3D" id="3.30.300.30">
    <property type="match status" value="1"/>
</dbReference>
<dbReference type="InterPro" id="IPR036736">
    <property type="entry name" value="ACP-like_sf"/>
</dbReference>
<dbReference type="PANTHER" id="PTHR45527">
    <property type="entry name" value="NONRIBOSOMAL PEPTIDE SYNTHETASE"/>
    <property type="match status" value="1"/>
</dbReference>
<keyword evidence="3" id="KW-1185">Reference proteome</keyword>